<dbReference type="EMBL" id="WSES01000004">
    <property type="protein sequence ID" value="MVW61398.1"/>
    <property type="molecule type" value="Genomic_DNA"/>
</dbReference>
<organism evidence="1 2">
    <name type="scientific">Massilia cellulosiltytica</name>
    <dbReference type="NCBI Taxonomy" id="2683234"/>
    <lineage>
        <taxon>Bacteria</taxon>
        <taxon>Pseudomonadati</taxon>
        <taxon>Pseudomonadota</taxon>
        <taxon>Betaproteobacteria</taxon>
        <taxon>Burkholderiales</taxon>
        <taxon>Oxalobacteraceae</taxon>
        <taxon>Telluria group</taxon>
        <taxon>Massilia</taxon>
    </lineage>
</organism>
<sequence length="72" mass="8766">MQERVERDNVLIHEDMDMKTITRWAYRVWLRSRIDTYTRSLHAIAVQRENDFHAERILHRAISTTRSKLQSL</sequence>
<protein>
    <submittedName>
        <fullName evidence="1">Uncharacterized protein</fullName>
    </submittedName>
</protein>
<reference evidence="1 2" key="1">
    <citation type="submission" date="2019-12" db="EMBL/GenBank/DDBJ databases">
        <authorList>
            <person name="Li C."/>
            <person name="Zhao J."/>
        </authorList>
    </citation>
    <scope>NUCLEOTIDE SEQUENCE [LARGE SCALE GENOMIC DNA]</scope>
    <source>
        <strain evidence="1 2">NEAU-DD11</strain>
    </source>
</reference>
<gene>
    <name evidence="1" type="ORF">GPY61_15820</name>
</gene>
<comment type="caution">
    <text evidence="1">The sequence shown here is derived from an EMBL/GenBank/DDBJ whole genome shotgun (WGS) entry which is preliminary data.</text>
</comment>
<name>A0A7X3K807_9BURK</name>
<proteinExistence type="predicted"/>
<dbReference type="Proteomes" id="UP000443353">
    <property type="component" value="Unassembled WGS sequence"/>
</dbReference>
<accession>A0A7X3K807</accession>
<keyword evidence="2" id="KW-1185">Reference proteome</keyword>
<dbReference type="AlphaFoldDB" id="A0A7X3K807"/>
<evidence type="ECO:0000313" key="2">
    <source>
        <dbReference type="Proteomes" id="UP000443353"/>
    </source>
</evidence>
<evidence type="ECO:0000313" key="1">
    <source>
        <dbReference type="EMBL" id="MVW61398.1"/>
    </source>
</evidence>